<comment type="subcellular location">
    <subcellularLocation>
        <location evidence="6">Cytoplasm</location>
    </subcellularLocation>
</comment>
<dbReference type="InterPro" id="IPR016154">
    <property type="entry name" value="Heat_shock_Hsp33_C"/>
</dbReference>
<dbReference type="GO" id="GO:0042026">
    <property type="term" value="P:protein refolding"/>
    <property type="evidence" value="ECO:0007669"/>
    <property type="project" value="TreeGrafter"/>
</dbReference>
<comment type="PTM">
    <text evidence="6">Under oxidizing conditions two disulfide bonds are formed involving the reactive cysteines. Under reducing conditions zinc is bound to the reactive cysteines and the protein is inactive.</text>
</comment>
<dbReference type="InterPro" id="IPR016153">
    <property type="entry name" value="Heat_shock_Hsp33_N"/>
</dbReference>
<dbReference type="GO" id="GO:0051082">
    <property type="term" value="F:unfolded protein binding"/>
    <property type="evidence" value="ECO:0007669"/>
    <property type="project" value="UniProtKB-UniRule"/>
</dbReference>
<dbReference type="SUPFAM" id="SSF118352">
    <property type="entry name" value="HSP33 redox switch-like"/>
    <property type="match status" value="1"/>
</dbReference>
<feature type="disulfide bond" description="Redox-active" evidence="6">
    <location>
        <begin position="271"/>
        <end position="274"/>
    </location>
</feature>
<reference evidence="7 8" key="1">
    <citation type="submission" date="2019-03" db="EMBL/GenBank/DDBJ databases">
        <title>Genomic Encyclopedia of Type Strains, Phase IV (KMG-IV): sequencing the most valuable type-strain genomes for metagenomic binning, comparative biology and taxonomic classification.</title>
        <authorList>
            <person name="Goeker M."/>
        </authorList>
    </citation>
    <scope>NUCLEOTIDE SEQUENCE [LARGE SCALE GENOMIC DNA]</scope>
    <source>
        <strain evidence="7 8">DSM 100013</strain>
    </source>
</reference>
<comment type="similarity">
    <text evidence="6">Belongs to the HSP33 family.</text>
</comment>
<keyword evidence="8" id="KW-1185">Reference proteome</keyword>
<dbReference type="NCBIfam" id="NF001033">
    <property type="entry name" value="PRK00114.1"/>
    <property type="match status" value="1"/>
</dbReference>
<dbReference type="GO" id="GO:0005737">
    <property type="term" value="C:cytoplasm"/>
    <property type="evidence" value="ECO:0007669"/>
    <property type="project" value="UniProtKB-SubCell"/>
</dbReference>
<dbReference type="EMBL" id="SLYC01000007">
    <property type="protein sequence ID" value="TCQ04151.1"/>
    <property type="molecule type" value="Genomic_DNA"/>
</dbReference>
<dbReference type="RefSeq" id="WP_132847845.1">
    <property type="nucleotide sequence ID" value="NZ_CP058648.1"/>
</dbReference>
<dbReference type="Gene3D" id="3.90.1280.10">
    <property type="entry name" value="HSP33 redox switch-like"/>
    <property type="match status" value="1"/>
</dbReference>
<protein>
    <recommendedName>
        <fullName evidence="6">33 kDa chaperonin</fullName>
    </recommendedName>
    <alternativeName>
        <fullName evidence="6">Heat shock protein 33 homolog</fullName>
        <shortName evidence="6">HSP33</shortName>
    </alternativeName>
</protein>
<keyword evidence="3 6" id="KW-1015">Disulfide bond</keyword>
<comment type="caution">
    <text evidence="7">The sequence shown here is derived from an EMBL/GenBank/DDBJ whole genome shotgun (WGS) entry which is preliminary data.</text>
</comment>
<evidence type="ECO:0000313" key="7">
    <source>
        <dbReference type="EMBL" id="TCQ04151.1"/>
    </source>
</evidence>
<dbReference type="Proteomes" id="UP000295504">
    <property type="component" value="Unassembled WGS sequence"/>
</dbReference>
<feature type="disulfide bond" description="Redox-active" evidence="6">
    <location>
        <begin position="238"/>
        <end position="240"/>
    </location>
</feature>
<proteinExistence type="inferred from homology"/>
<accession>A0A4R2TL63</accession>
<dbReference type="CDD" id="cd00498">
    <property type="entry name" value="Hsp33"/>
    <property type="match status" value="1"/>
</dbReference>
<keyword evidence="2 6" id="KW-0862">Zinc</keyword>
<evidence type="ECO:0000256" key="2">
    <source>
        <dbReference type="ARBA" id="ARBA00022833"/>
    </source>
</evidence>
<organism evidence="7 8">
    <name type="scientific">Serpentinicella alkaliphila</name>
    <dbReference type="NCBI Taxonomy" id="1734049"/>
    <lineage>
        <taxon>Bacteria</taxon>
        <taxon>Bacillati</taxon>
        <taxon>Bacillota</taxon>
        <taxon>Clostridia</taxon>
        <taxon>Peptostreptococcales</taxon>
        <taxon>Natronincolaceae</taxon>
        <taxon>Serpentinicella</taxon>
    </lineage>
</organism>
<sequence length="291" mass="32257">MKNIVLRATASNDDIRVFVANTTQMVEEARKIHDASPVAIAALGRTMTATSIMGLMLKNEGQMVTVRINGNGPLGPIVVVSDHKGMVKGYVSNPHVEGSNIRPGKLNVGEAVGRDGKITVIRDLGLKEPYSGTYELATGEIAEDFASYFFYSEQQPSVVALGVLVDTDYTVKAAGGFIIQVLPGASDETIDKLEKKIETFEPITKLMERGFAEEDILNYILGEFDVRILDRNEVGFVCDCSIERFERALISLGRRDLEEIIREDKGAELHCHFCNHKYFFNEDHLLSLIQK</sequence>
<dbReference type="SUPFAM" id="SSF64397">
    <property type="entry name" value="Hsp33 domain"/>
    <property type="match status" value="1"/>
</dbReference>
<gene>
    <name evidence="6" type="primary">hslO</name>
    <name evidence="7" type="ORF">EDD79_100729</name>
</gene>
<dbReference type="Gene3D" id="3.55.30.10">
    <property type="entry name" value="Hsp33 domain"/>
    <property type="match status" value="1"/>
</dbReference>
<evidence type="ECO:0000256" key="3">
    <source>
        <dbReference type="ARBA" id="ARBA00023157"/>
    </source>
</evidence>
<keyword evidence="1 6" id="KW-0963">Cytoplasm</keyword>
<dbReference type="OrthoDB" id="9776534at2"/>
<name>A0A4R2TL63_9FIRM</name>
<comment type="function">
    <text evidence="6">Redox regulated molecular chaperone. Protects both thermally unfolding and oxidatively damaged proteins from irreversible aggregation. Plays an important role in the bacterial defense system toward oxidative stress.</text>
</comment>
<dbReference type="InterPro" id="IPR000397">
    <property type="entry name" value="Heat_shock_Hsp33"/>
</dbReference>
<dbReference type="HAMAP" id="MF_00117">
    <property type="entry name" value="HslO"/>
    <property type="match status" value="1"/>
</dbReference>
<keyword evidence="5 6" id="KW-0676">Redox-active center</keyword>
<keyword evidence="4 6" id="KW-0143">Chaperone</keyword>
<evidence type="ECO:0000313" key="8">
    <source>
        <dbReference type="Proteomes" id="UP000295504"/>
    </source>
</evidence>
<dbReference type="PIRSF" id="PIRSF005261">
    <property type="entry name" value="Heat_shock_Hsp33"/>
    <property type="match status" value="1"/>
</dbReference>
<evidence type="ECO:0000256" key="5">
    <source>
        <dbReference type="ARBA" id="ARBA00023284"/>
    </source>
</evidence>
<dbReference type="PANTHER" id="PTHR30111:SF1">
    <property type="entry name" value="33 KDA CHAPERONIN"/>
    <property type="match status" value="1"/>
</dbReference>
<evidence type="ECO:0000256" key="6">
    <source>
        <dbReference type="HAMAP-Rule" id="MF_00117"/>
    </source>
</evidence>
<dbReference type="Pfam" id="PF01430">
    <property type="entry name" value="HSP33"/>
    <property type="match status" value="1"/>
</dbReference>
<dbReference type="AlphaFoldDB" id="A0A4R2TL63"/>
<dbReference type="GO" id="GO:0044183">
    <property type="term" value="F:protein folding chaperone"/>
    <property type="evidence" value="ECO:0007669"/>
    <property type="project" value="TreeGrafter"/>
</dbReference>
<evidence type="ECO:0000256" key="4">
    <source>
        <dbReference type="ARBA" id="ARBA00023186"/>
    </source>
</evidence>
<evidence type="ECO:0000256" key="1">
    <source>
        <dbReference type="ARBA" id="ARBA00022490"/>
    </source>
</evidence>
<dbReference type="PANTHER" id="PTHR30111">
    <property type="entry name" value="33 KDA CHAPERONIN"/>
    <property type="match status" value="1"/>
</dbReference>